<protein>
    <recommendedName>
        <fullName evidence="4">Urease accessory protein UreE</fullName>
    </recommendedName>
</protein>
<dbReference type="GO" id="GO:0005737">
    <property type="term" value="C:cytoplasm"/>
    <property type="evidence" value="ECO:0007669"/>
    <property type="project" value="UniProtKB-SubCell"/>
</dbReference>
<name>A0ABD4K2E4_9ENTR</name>
<evidence type="ECO:0000259" key="6">
    <source>
        <dbReference type="Pfam" id="PF05194"/>
    </source>
</evidence>
<comment type="caution">
    <text evidence="7">The sequence shown here is derived from an EMBL/GenBank/DDBJ whole genome shotgun (WGS) entry which is preliminary data.</text>
</comment>
<reference evidence="7 8" key="1">
    <citation type="submission" date="2020-10" db="EMBL/GenBank/DDBJ databases">
        <title>Genomic surveiliance of eskapee pathogens from blood stream infections in KZN.</title>
        <authorList>
            <person name="Hetsa B.A."/>
            <person name="Amoako D.G."/>
            <person name="Akebe A.L.K."/>
            <person name="Essack S."/>
        </authorList>
    </citation>
    <scope>NUCLEOTIDE SEQUENCE [LARGE SCALE GENOMIC DNA]</scope>
    <source>
        <strain evidence="7 8">E6</strain>
    </source>
</reference>
<dbReference type="PIRSF" id="PIRSF036402">
    <property type="entry name" value="Ureas_acces_UreE"/>
    <property type="match status" value="1"/>
</dbReference>
<evidence type="ECO:0000313" key="7">
    <source>
        <dbReference type="EMBL" id="MBF1972489.1"/>
    </source>
</evidence>
<evidence type="ECO:0000256" key="3">
    <source>
        <dbReference type="ARBA" id="ARBA00023186"/>
    </source>
</evidence>
<evidence type="ECO:0000256" key="1">
    <source>
        <dbReference type="ARBA" id="ARBA00022490"/>
    </source>
</evidence>
<evidence type="ECO:0000313" key="8">
    <source>
        <dbReference type="Proteomes" id="UP000662438"/>
    </source>
</evidence>
<dbReference type="Gene3D" id="3.30.70.790">
    <property type="entry name" value="UreE, C-terminal domain"/>
    <property type="match status" value="1"/>
</dbReference>
<keyword evidence="2 4" id="KW-0533">Nickel</keyword>
<evidence type="ECO:0000256" key="2">
    <source>
        <dbReference type="ARBA" id="ARBA00022596"/>
    </source>
</evidence>
<dbReference type="Proteomes" id="UP000662438">
    <property type="component" value="Unassembled WGS sequence"/>
</dbReference>
<dbReference type="Pfam" id="PF05194">
    <property type="entry name" value="UreE_C"/>
    <property type="match status" value="1"/>
</dbReference>
<comment type="subcellular location">
    <subcellularLocation>
        <location evidence="4">Cytoplasm</location>
    </subcellularLocation>
</comment>
<evidence type="ECO:0000256" key="4">
    <source>
        <dbReference type="HAMAP-Rule" id="MF_00822"/>
    </source>
</evidence>
<dbReference type="HAMAP" id="MF_00822">
    <property type="entry name" value="UreE"/>
    <property type="match status" value="1"/>
</dbReference>
<sequence>MLLVNNILGHVNDQDFSGRQTDRVWIASADAGRRRLRTCSEGGVDLGIELPRVSWMFDGAVLHDDGMCILVVSRRPELVMVISLNELGPEAVFRIGHALGNRHSPAELHGNEILVPVTDTPDLVARSVQALGLRELTIRFEERPFAAARPPNGVGAAHEHHHPVANSDDA</sequence>
<accession>A0ABD4K2E4</accession>
<feature type="domain" description="Urease accessory protein UreE C-terminal" evidence="6">
    <location>
        <begin position="79"/>
        <end position="162"/>
    </location>
</feature>
<dbReference type="EMBL" id="JADIXG010000044">
    <property type="protein sequence ID" value="MBF1972489.1"/>
    <property type="molecule type" value="Genomic_DNA"/>
</dbReference>
<proteinExistence type="inferred from homology"/>
<dbReference type="InterPro" id="IPR036118">
    <property type="entry name" value="UreE_N_sf"/>
</dbReference>
<comment type="similarity">
    <text evidence="4">Belongs to the UreE family.</text>
</comment>
<dbReference type="SUPFAM" id="SSF69737">
    <property type="entry name" value="Urease metallochaperone UreE, C-terminal domain"/>
    <property type="match status" value="1"/>
</dbReference>
<comment type="function">
    <text evidence="4">Involved in urease metallocenter assembly. Binds nickel. Probably functions as a nickel donor during metallocenter assembly.</text>
</comment>
<dbReference type="SUPFAM" id="SSF69287">
    <property type="entry name" value="Urease metallochaperone UreE, N-terminal domain"/>
    <property type="match status" value="1"/>
</dbReference>
<gene>
    <name evidence="4" type="primary">ureE</name>
    <name evidence="7" type="ORF">ISX34_21880</name>
</gene>
<keyword evidence="3 4" id="KW-0143">Chaperone</keyword>
<organism evidence="7 8">
    <name type="scientific">Enterobacter hormaechei</name>
    <dbReference type="NCBI Taxonomy" id="158836"/>
    <lineage>
        <taxon>Bacteria</taxon>
        <taxon>Pseudomonadati</taxon>
        <taxon>Pseudomonadota</taxon>
        <taxon>Gammaproteobacteria</taxon>
        <taxon>Enterobacterales</taxon>
        <taxon>Enterobacteriaceae</taxon>
        <taxon>Enterobacter</taxon>
        <taxon>Enterobacter cloacae complex</taxon>
    </lineage>
</organism>
<dbReference type="Gene3D" id="2.60.260.20">
    <property type="entry name" value="Urease metallochaperone UreE, N-terminal domain"/>
    <property type="match status" value="1"/>
</dbReference>
<dbReference type="AlphaFoldDB" id="A0ABD4K2E4"/>
<dbReference type="GO" id="GO:0051082">
    <property type="term" value="F:unfolded protein binding"/>
    <property type="evidence" value="ECO:0007669"/>
    <property type="project" value="UniProtKB-UniRule"/>
</dbReference>
<dbReference type="InterPro" id="IPR007864">
    <property type="entry name" value="UreE_C_dom"/>
</dbReference>
<feature type="region of interest" description="Disordered" evidence="5">
    <location>
        <begin position="150"/>
        <end position="170"/>
    </location>
</feature>
<dbReference type="InterPro" id="IPR012406">
    <property type="entry name" value="UreE"/>
</dbReference>
<evidence type="ECO:0000256" key="5">
    <source>
        <dbReference type="SAM" id="MobiDB-lite"/>
    </source>
</evidence>
<dbReference type="RefSeq" id="WP_048702522.1">
    <property type="nucleotide sequence ID" value="NZ_JADIXG010000044.1"/>
</dbReference>
<keyword evidence="1 4" id="KW-0963">Cytoplasm</keyword>
<dbReference type="GO" id="GO:0016151">
    <property type="term" value="F:nickel cation binding"/>
    <property type="evidence" value="ECO:0007669"/>
    <property type="project" value="UniProtKB-UniRule"/>
</dbReference>